<dbReference type="Pfam" id="PF01825">
    <property type="entry name" value="GPS"/>
    <property type="match status" value="1"/>
</dbReference>
<evidence type="ECO:0000259" key="8">
    <source>
        <dbReference type="PROSITE" id="PS50261"/>
    </source>
</evidence>
<keyword evidence="4 6" id="KW-0472">Membrane</keyword>
<keyword evidence="3 6" id="KW-1133">Transmembrane helix</keyword>
<feature type="transmembrane region" description="Helical" evidence="6">
    <location>
        <begin position="210"/>
        <end position="233"/>
    </location>
</feature>
<dbReference type="PANTHER" id="PTHR47767">
    <property type="entry name" value="ADHESION G PROTEIN-COUPLED RECEPTOR G7"/>
    <property type="match status" value="1"/>
</dbReference>
<reference evidence="9" key="1">
    <citation type="submission" date="2021-01" db="EMBL/GenBank/DDBJ databases">
        <authorList>
            <person name="Li R."/>
            <person name="Bekaert M."/>
        </authorList>
    </citation>
    <scope>NUCLEOTIDE SEQUENCE</scope>
    <source>
        <strain evidence="9">Farmed</strain>
    </source>
</reference>
<feature type="domain" description="GAIN-B" evidence="7">
    <location>
        <begin position="11"/>
        <end position="167"/>
    </location>
</feature>
<evidence type="ECO:0000256" key="1">
    <source>
        <dbReference type="ARBA" id="ARBA00004141"/>
    </source>
</evidence>
<dbReference type="InterPro" id="IPR057244">
    <property type="entry name" value="GAIN_B"/>
</dbReference>
<protein>
    <submittedName>
        <fullName evidence="9">ADGRG6</fullName>
    </submittedName>
</protein>
<evidence type="ECO:0000256" key="6">
    <source>
        <dbReference type="SAM" id="Phobius"/>
    </source>
</evidence>
<dbReference type="InterPro" id="IPR000203">
    <property type="entry name" value="GPS"/>
</dbReference>
<dbReference type="Pfam" id="PF00002">
    <property type="entry name" value="7tm_2"/>
    <property type="match status" value="1"/>
</dbReference>
<evidence type="ECO:0000256" key="5">
    <source>
        <dbReference type="ARBA" id="ARBA00023157"/>
    </source>
</evidence>
<feature type="domain" description="G-protein coupled receptors family 2 profile 2" evidence="8">
    <location>
        <begin position="178"/>
        <end position="295"/>
    </location>
</feature>
<gene>
    <name evidence="9" type="ORF">SPHA_7190</name>
</gene>
<comment type="caution">
    <text evidence="9">The sequence shown here is derived from an EMBL/GenBank/DDBJ whole genome shotgun (WGS) entry which is preliminary data.</text>
</comment>
<feature type="transmembrane region" description="Helical" evidence="6">
    <location>
        <begin position="180"/>
        <end position="203"/>
    </location>
</feature>
<keyword evidence="10" id="KW-1185">Reference proteome</keyword>
<dbReference type="PROSITE" id="PS50221">
    <property type="entry name" value="GAIN_B"/>
    <property type="match status" value="1"/>
</dbReference>
<name>A0A812AXM6_ACAPH</name>
<dbReference type="EMBL" id="CAHIKZ030000232">
    <property type="protein sequence ID" value="CAE1162192.1"/>
    <property type="molecule type" value="Genomic_DNA"/>
</dbReference>
<dbReference type="Gene3D" id="2.60.220.50">
    <property type="match status" value="1"/>
</dbReference>
<evidence type="ECO:0000313" key="9">
    <source>
        <dbReference type="EMBL" id="CAE1162192.1"/>
    </source>
</evidence>
<proteinExistence type="predicted"/>
<dbReference type="Gene3D" id="1.20.1070.10">
    <property type="entry name" value="Rhodopsin 7-helix transmembrane proteins"/>
    <property type="match status" value="1"/>
</dbReference>
<dbReference type="Proteomes" id="UP000597762">
    <property type="component" value="Unassembled WGS sequence"/>
</dbReference>
<dbReference type="InterPro" id="IPR046338">
    <property type="entry name" value="GAIN_dom_sf"/>
</dbReference>
<dbReference type="GO" id="GO:0016020">
    <property type="term" value="C:membrane"/>
    <property type="evidence" value="ECO:0007669"/>
    <property type="project" value="UniProtKB-SubCell"/>
</dbReference>
<organism evidence="9 10">
    <name type="scientific">Acanthosepion pharaonis</name>
    <name type="common">Pharaoh cuttlefish</name>
    <name type="synonym">Sepia pharaonis</name>
    <dbReference type="NCBI Taxonomy" id="158019"/>
    <lineage>
        <taxon>Eukaryota</taxon>
        <taxon>Metazoa</taxon>
        <taxon>Spiralia</taxon>
        <taxon>Lophotrochozoa</taxon>
        <taxon>Mollusca</taxon>
        <taxon>Cephalopoda</taxon>
        <taxon>Coleoidea</taxon>
        <taxon>Decapodiformes</taxon>
        <taxon>Sepiida</taxon>
        <taxon>Sepiina</taxon>
        <taxon>Sepiidae</taxon>
        <taxon>Acanthosepion</taxon>
    </lineage>
</organism>
<dbReference type="SMART" id="SM00303">
    <property type="entry name" value="GPS"/>
    <property type="match status" value="1"/>
</dbReference>
<evidence type="ECO:0000259" key="7">
    <source>
        <dbReference type="PROSITE" id="PS50221"/>
    </source>
</evidence>
<feature type="transmembrane region" description="Helical" evidence="6">
    <location>
        <begin position="307"/>
        <end position="331"/>
    </location>
</feature>
<dbReference type="OrthoDB" id="5961629at2759"/>
<feature type="transmembrane region" description="Helical" evidence="6">
    <location>
        <begin position="253"/>
        <end position="277"/>
    </location>
</feature>
<dbReference type="PANTHER" id="PTHR47767:SF1">
    <property type="entry name" value="ADHESION G PROTEIN-COUPLED RECEPTOR G7"/>
    <property type="match status" value="1"/>
</dbReference>
<dbReference type="GO" id="GO:0004930">
    <property type="term" value="F:G protein-coupled receptor activity"/>
    <property type="evidence" value="ECO:0007669"/>
    <property type="project" value="InterPro"/>
</dbReference>
<keyword evidence="2 6" id="KW-0812">Transmembrane</keyword>
<evidence type="ECO:0000256" key="2">
    <source>
        <dbReference type="ARBA" id="ARBA00022692"/>
    </source>
</evidence>
<dbReference type="InterPro" id="IPR053066">
    <property type="entry name" value="ADGR_G7"/>
</dbReference>
<dbReference type="PRINTS" id="PR00249">
    <property type="entry name" value="GPCRSECRETIN"/>
</dbReference>
<dbReference type="InterPro" id="IPR017981">
    <property type="entry name" value="GPCR_2-like_7TM"/>
</dbReference>
<comment type="subcellular location">
    <subcellularLocation>
        <location evidence="1">Membrane</location>
        <topology evidence="1">Multi-pass membrane protein</topology>
    </subcellularLocation>
</comment>
<evidence type="ECO:0000256" key="4">
    <source>
        <dbReference type="ARBA" id="ARBA00023136"/>
    </source>
</evidence>
<evidence type="ECO:0000313" key="10">
    <source>
        <dbReference type="Proteomes" id="UP000597762"/>
    </source>
</evidence>
<evidence type="ECO:0000256" key="3">
    <source>
        <dbReference type="ARBA" id="ARBA00022989"/>
    </source>
</evidence>
<accession>A0A812AXM6</accession>
<keyword evidence="5" id="KW-1015">Disulfide bond</keyword>
<dbReference type="PROSITE" id="PS50261">
    <property type="entry name" value="G_PROTEIN_RECEP_F2_4"/>
    <property type="match status" value="1"/>
</dbReference>
<dbReference type="InterPro" id="IPR000832">
    <property type="entry name" value="GPCR_2_secretin-like"/>
</dbReference>
<sequence length="349" mass="38562">MINSPEESLVQAEQTKFSANQLLEMADSICEKMHLEKSDLSASYSNMDVGIAIAKAAKGSKNTNNFSSFGSKTSSHILQRINSQVLAATVPGVHFTNLKDPVTMRFFHLSKNATNPQCVFWQDSPSTVPHWSTEGCSVLYNVPGKLTVCECIHLTNFALLMDIYNSGDPVDPKHSKALSMLSFIGCGISFVALLITIVTYLGFRKLRSGAVSHILISLCMALAASNLIFVVGMQPYTLSEIVACKVVAVLLHYTLLASMMWMAIEAVHIYLAMVVVFRTYLSHFIIRCSVFAWDVGCHSLLSMHHSYFPFLLSFFSMSPSSASSFGASWLYRRSKNMNTTGKRFASLEL</sequence>
<dbReference type="AlphaFoldDB" id="A0A812AXM6"/>
<dbReference type="GO" id="GO:0007166">
    <property type="term" value="P:cell surface receptor signaling pathway"/>
    <property type="evidence" value="ECO:0007669"/>
    <property type="project" value="InterPro"/>
</dbReference>